<sequence length="384" mass="42973">MAPDTVGKRDIIVFRQNLFRISEPFITQQAEGLRRYRASYLGRLRYGETPPGAQAFALRDAGRWRTLPEIGWQVISRDPRPYLRVLQGVRPLLIHAHFGTDGVYALPLARRLGIPLVTTFHGFDATLSTAALLCSPAWANFPLFRRRLARQGDLFLCSSTFIRNRVLAMGFPEARTHVHYTGVDPTTVMPRDRSEETLTILHVARLVEMKGTRYLIQAFKMLRRRHPGARLVIIGDGPLRRSLSRLVATLELSDHVVFLGALPFTQVTQWMRKAAMLVLPSILTSSGRVEGLGMVLLEAAATGVPVVGSDVGGIAEAVIDGETGFLVPARDPEALTRRMSDLLDEPLLRQRMGVRARAFVEQHFDANRQNEKLEAYYDSLVIGQ</sequence>
<dbReference type="GO" id="GO:0016757">
    <property type="term" value="F:glycosyltransferase activity"/>
    <property type="evidence" value="ECO:0007669"/>
    <property type="project" value="InterPro"/>
</dbReference>
<evidence type="ECO:0000259" key="2">
    <source>
        <dbReference type="Pfam" id="PF13439"/>
    </source>
</evidence>
<dbReference type="Proteomes" id="UP000500767">
    <property type="component" value="Chromosome"/>
</dbReference>
<dbReference type="InterPro" id="IPR001296">
    <property type="entry name" value="Glyco_trans_1"/>
</dbReference>
<dbReference type="InterPro" id="IPR028098">
    <property type="entry name" value="Glyco_trans_4-like_N"/>
</dbReference>
<dbReference type="Gene3D" id="3.40.50.2000">
    <property type="entry name" value="Glycogen Phosphorylase B"/>
    <property type="match status" value="2"/>
</dbReference>
<organism evidence="3 4">
    <name type="scientific">Lichenicola cladoniae</name>
    <dbReference type="NCBI Taxonomy" id="1484109"/>
    <lineage>
        <taxon>Bacteria</taxon>
        <taxon>Pseudomonadati</taxon>
        <taxon>Pseudomonadota</taxon>
        <taxon>Alphaproteobacteria</taxon>
        <taxon>Acetobacterales</taxon>
        <taxon>Acetobacteraceae</taxon>
        <taxon>Lichenicola</taxon>
    </lineage>
</organism>
<dbReference type="PANTHER" id="PTHR45947">
    <property type="entry name" value="SULFOQUINOVOSYL TRANSFERASE SQD2"/>
    <property type="match status" value="1"/>
</dbReference>
<name>A0A6M8HVK3_9PROT</name>
<dbReference type="InterPro" id="IPR050194">
    <property type="entry name" value="Glycosyltransferase_grp1"/>
</dbReference>
<keyword evidence="3" id="KW-0808">Transferase</keyword>
<accession>A0A6M8HVK3</accession>
<feature type="domain" description="Glycosyl transferase family 1" evidence="1">
    <location>
        <begin position="194"/>
        <end position="357"/>
    </location>
</feature>
<evidence type="ECO:0000259" key="1">
    <source>
        <dbReference type="Pfam" id="PF00534"/>
    </source>
</evidence>
<gene>
    <name evidence="3" type="ORF">HN018_00870</name>
</gene>
<keyword evidence="4" id="KW-1185">Reference proteome</keyword>
<dbReference type="PANTHER" id="PTHR45947:SF14">
    <property type="entry name" value="SLL1723 PROTEIN"/>
    <property type="match status" value="1"/>
</dbReference>
<dbReference type="AlphaFoldDB" id="A0A6M8HVK3"/>
<reference evidence="3 4" key="1">
    <citation type="journal article" date="2014" name="World J. Microbiol. Biotechnol.">
        <title>Biodiversity and physiological characteristics of Antarctic and Arctic lichens-associated bacteria.</title>
        <authorList>
            <person name="Lee Y.M."/>
            <person name="Kim E.H."/>
            <person name="Lee H.K."/>
            <person name="Hong S.G."/>
        </authorList>
    </citation>
    <scope>NUCLEOTIDE SEQUENCE [LARGE SCALE GENOMIC DNA]</scope>
    <source>
        <strain evidence="3 4">PAMC 26569</strain>
    </source>
</reference>
<dbReference type="EMBL" id="CP053708">
    <property type="protein sequence ID" value="QKE92340.1"/>
    <property type="molecule type" value="Genomic_DNA"/>
</dbReference>
<dbReference type="KEGG" id="lck:HN018_00870"/>
<dbReference type="Pfam" id="PF00534">
    <property type="entry name" value="Glycos_transf_1"/>
    <property type="match status" value="1"/>
</dbReference>
<dbReference type="SUPFAM" id="SSF53756">
    <property type="entry name" value="UDP-Glycosyltransferase/glycogen phosphorylase"/>
    <property type="match status" value="1"/>
</dbReference>
<feature type="domain" description="Glycosyltransferase subfamily 4-like N-terminal" evidence="2">
    <location>
        <begin position="58"/>
        <end position="185"/>
    </location>
</feature>
<protein>
    <submittedName>
        <fullName evidence="3">Glycosyltransferase</fullName>
    </submittedName>
</protein>
<evidence type="ECO:0000313" key="3">
    <source>
        <dbReference type="EMBL" id="QKE92340.1"/>
    </source>
</evidence>
<dbReference type="Pfam" id="PF13439">
    <property type="entry name" value="Glyco_transf_4"/>
    <property type="match status" value="1"/>
</dbReference>
<evidence type="ECO:0000313" key="4">
    <source>
        <dbReference type="Proteomes" id="UP000500767"/>
    </source>
</evidence>
<proteinExistence type="predicted"/>